<dbReference type="PANTHER" id="PTHR18034">
    <property type="entry name" value="CELL CYCLE CONTROL PROTEIN CWF22-RELATED"/>
    <property type="match status" value="1"/>
</dbReference>
<dbReference type="EMBL" id="JANBPY010000242">
    <property type="protein sequence ID" value="KAJ1968029.1"/>
    <property type="molecule type" value="Genomic_DNA"/>
</dbReference>
<name>A0A9W8AVY7_9FUNG</name>
<keyword evidence="4" id="KW-1185">Reference proteome</keyword>
<dbReference type="OrthoDB" id="361797at2759"/>
<feature type="compositionally biased region" description="Basic residues" evidence="1">
    <location>
        <begin position="1"/>
        <end position="10"/>
    </location>
</feature>
<dbReference type="InterPro" id="IPR003890">
    <property type="entry name" value="MIF4G-like_typ-3"/>
</dbReference>
<dbReference type="InterPro" id="IPR050781">
    <property type="entry name" value="CWC22_splicing_factor"/>
</dbReference>
<comment type="caution">
    <text evidence="3">The sequence shown here is derived from an EMBL/GenBank/DDBJ whole genome shotgun (WGS) entry which is preliminary data.</text>
</comment>
<dbReference type="GO" id="GO:0042274">
    <property type="term" value="P:ribosomal small subunit biogenesis"/>
    <property type="evidence" value="ECO:0007669"/>
    <property type="project" value="TreeGrafter"/>
</dbReference>
<feature type="compositionally biased region" description="Basic residues" evidence="1">
    <location>
        <begin position="53"/>
        <end position="68"/>
    </location>
</feature>
<organism evidence="3 4">
    <name type="scientific">Dispira parvispora</name>
    <dbReference type="NCBI Taxonomy" id="1520584"/>
    <lineage>
        <taxon>Eukaryota</taxon>
        <taxon>Fungi</taxon>
        <taxon>Fungi incertae sedis</taxon>
        <taxon>Zoopagomycota</taxon>
        <taxon>Kickxellomycotina</taxon>
        <taxon>Dimargaritomycetes</taxon>
        <taxon>Dimargaritales</taxon>
        <taxon>Dimargaritaceae</taxon>
        <taxon>Dispira</taxon>
    </lineage>
</organism>
<feature type="region of interest" description="Disordered" evidence="1">
    <location>
        <begin position="1"/>
        <end position="117"/>
    </location>
</feature>
<feature type="non-terminal residue" evidence="3">
    <location>
        <position position="1"/>
    </location>
</feature>
<dbReference type="GO" id="GO:0005730">
    <property type="term" value="C:nucleolus"/>
    <property type="evidence" value="ECO:0007669"/>
    <property type="project" value="TreeGrafter"/>
</dbReference>
<evidence type="ECO:0000313" key="3">
    <source>
        <dbReference type="EMBL" id="KAJ1968029.1"/>
    </source>
</evidence>
<evidence type="ECO:0000256" key="1">
    <source>
        <dbReference type="SAM" id="MobiDB-lite"/>
    </source>
</evidence>
<proteinExistence type="predicted"/>
<dbReference type="Gene3D" id="1.25.40.180">
    <property type="match status" value="1"/>
</dbReference>
<evidence type="ECO:0000313" key="4">
    <source>
        <dbReference type="Proteomes" id="UP001150925"/>
    </source>
</evidence>
<feature type="domain" description="MIF4G" evidence="2">
    <location>
        <begin position="381"/>
        <end position="520"/>
    </location>
</feature>
<dbReference type="InterPro" id="IPR016024">
    <property type="entry name" value="ARM-type_fold"/>
</dbReference>
<feature type="compositionally biased region" description="Acidic residues" evidence="1">
    <location>
        <begin position="488"/>
        <end position="498"/>
    </location>
</feature>
<sequence length="520" mass="57341">MAYGNPRKRAANNIRTTTLPKSLVDQLQSTDDGYRGGYVEKRAKTDRPAFRKDQRKQKRTEKKQRRTHYYQVGHGKDPSVAQVTKKVAKPTPAESKKQTKTAKKPTTTPDDEQAKNSRRLKKLAQTNPNFFSLLTDSQLGGLAGAVDLSDRPKSALQADQEREEKELRRLEKKLGIKKKGESKLPSFLNTDGLDDLFDDIQVGSTRLAPEPHGNAYDAGNARLALDSLDALDNDDSDDMLSESNEVEDDDGMEQLSDEYNSEEFTGFGGLDANEEASDSGVSDVEAVHSRVARARQLDQGHEVDAALHDDQPSTDSSDSDPATPIQGTLAPKNSTPVSHVLQKSVSDLSTSATTSARRYIPPHLRKQESDPASERLAKIRKQVQGLLNRLSESNIESILSQSEDIYRNFPRAEVTSVFATLLLQTLTNRTNLLASFVSLNAAFVAALYRIIGTEAAAHFVQETIEQFDKGYETALQQKSAANPSVLETDAEDPDDDDDADIVGKECVNLIALVCELYNFQ</sequence>
<dbReference type="PANTHER" id="PTHR18034:SF4">
    <property type="entry name" value="NUCLEOLAR MIF4G DOMAIN-CONTAINING PROTEIN 1"/>
    <property type="match status" value="1"/>
</dbReference>
<evidence type="ECO:0000259" key="2">
    <source>
        <dbReference type="Pfam" id="PF02854"/>
    </source>
</evidence>
<feature type="region of interest" description="Disordered" evidence="1">
    <location>
        <begin position="307"/>
        <end position="373"/>
    </location>
</feature>
<dbReference type="SUPFAM" id="SSF48371">
    <property type="entry name" value="ARM repeat"/>
    <property type="match status" value="1"/>
</dbReference>
<feature type="region of interest" description="Disordered" evidence="1">
    <location>
        <begin position="479"/>
        <end position="498"/>
    </location>
</feature>
<protein>
    <submittedName>
        <fullName evidence="3">Suppressor of glycerol defect</fullName>
    </submittedName>
</protein>
<feature type="region of interest" description="Disordered" evidence="1">
    <location>
        <begin position="232"/>
        <end position="285"/>
    </location>
</feature>
<feature type="compositionally biased region" description="Polar residues" evidence="1">
    <location>
        <begin position="13"/>
        <end position="31"/>
    </location>
</feature>
<feature type="compositionally biased region" description="Polar residues" evidence="1">
    <location>
        <begin position="331"/>
        <end position="356"/>
    </location>
</feature>
<accession>A0A9W8AVY7</accession>
<gene>
    <name evidence="3" type="primary">SGD1_1</name>
    <name evidence="3" type="ORF">IWQ62_001491</name>
</gene>
<dbReference type="GO" id="GO:0003723">
    <property type="term" value="F:RNA binding"/>
    <property type="evidence" value="ECO:0007669"/>
    <property type="project" value="InterPro"/>
</dbReference>
<dbReference type="Pfam" id="PF02854">
    <property type="entry name" value="MIF4G"/>
    <property type="match status" value="1"/>
</dbReference>
<dbReference type="AlphaFoldDB" id="A0A9W8AVY7"/>
<feature type="compositionally biased region" description="Acidic residues" evidence="1">
    <location>
        <begin position="232"/>
        <end position="261"/>
    </location>
</feature>
<feature type="compositionally biased region" description="Basic and acidic residues" evidence="1">
    <location>
        <begin position="32"/>
        <end position="52"/>
    </location>
</feature>
<reference evidence="3" key="1">
    <citation type="submission" date="2022-07" db="EMBL/GenBank/DDBJ databases">
        <title>Phylogenomic reconstructions and comparative analyses of Kickxellomycotina fungi.</title>
        <authorList>
            <person name="Reynolds N.K."/>
            <person name="Stajich J.E."/>
            <person name="Barry K."/>
            <person name="Grigoriev I.V."/>
            <person name="Crous P."/>
            <person name="Smith M.E."/>
        </authorList>
    </citation>
    <scope>NUCLEOTIDE SEQUENCE</scope>
    <source>
        <strain evidence="3">RSA 1196</strain>
    </source>
</reference>
<dbReference type="Proteomes" id="UP001150925">
    <property type="component" value="Unassembled WGS sequence"/>
</dbReference>